<dbReference type="EMBL" id="DS231615">
    <property type="protein sequence ID" value="EDU39786.1"/>
    <property type="molecule type" value="Genomic_DNA"/>
</dbReference>
<accession>B2VS09</accession>
<evidence type="ECO:0000313" key="3">
    <source>
        <dbReference type="EMBL" id="EDU39786.1"/>
    </source>
</evidence>
<dbReference type="InterPro" id="IPR038401">
    <property type="entry name" value="Rev1_C_sf"/>
</dbReference>
<dbReference type="eggNOG" id="KOG2093">
    <property type="taxonomic scope" value="Eukaryota"/>
</dbReference>
<evidence type="ECO:0000259" key="2">
    <source>
        <dbReference type="Pfam" id="PF16727"/>
    </source>
</evidence>
<evidence type="ECO:0000313" key="4">
    <source>
        <dbReference type="Proteomes" id="UP000001471"/>
    </source>
</evidence>
<proteinExistence type="predicted"/>
<dbReference type="InterPro" id="IPR031991">
    <property type="entry name" value="Rev1_C"/>
</dbReference>
<dbReference type="STRING" id="426418.B2VS09"/>
<organism evidence="3 4">
    <name type="scientific">Pyrenophora tritici-repentis (strain Pt-1C-BFP)</name>
    <name type="common">Wheat tan spot fungus</name>
    <name type="synonym">Drechslera tritici-repentis</name>
    <dbReference type="NCBI Taxonomy" id="426418"/>
    <lineage>
        <taxon>Eukaryota</taxon>
        <taxon>Fungi</taxon>
        <taxon>Dikarya</taxon>
        <taxon>Ascomycota</taxon>
        <taxon>Pezizomycotina</taxon>
        <taxon>Dothideomycetes</taxon>
        <taxon>Pleosporomycetidae</taxon>
        <taxon>Pleosporales</taxon>
        <taxon>Pleosporineae</taxon>
        <taxon>Pleosporaceae</taxon>
        <taxon>Pyrenophora</taxon>
    </lineage>
</organism>
<dbReference type="Proteomes" id="UP000001471">
    <property type="component" value="Unassembled WGS sequence"/>
</dbReference>
<dbReference type="AlphaFoldDB" id="B2VS09"/>
<feature type="domain" description="DNA repair protein Rev1 C-terminal" evidence="2">
    <location>
        <begin position="44"/>
        <end position="135"/>
    </location>
</feature>
<reference evidence="4" key="1">
    <citation type="journal article" date="2013" name="G3 (Bethesda)">
        <title>Comparative genomics of a plant-pathogenic fungus, Pyrenophora tritici-repentis, reveals transduplication and the impact of repeat elements on pathogenicity and population divergence.</title>
        <authorList>
            <person name="Manning V.A."/>
            <person name="Pandelova I."/>
            <person name="Dhillon B."/>
            <person name="Wilhelm L.J."/>
            <person name="Goodwin S.B."/>
            <person name="Berlin A.M."/>
            <person name="Figueroa M."/>
            <person name="Freitag M."/>
            <person name="Hane J.K."/>
            <person name="Henrissat B."/>
            <person name="Holman W.H."/>
            <person name="Kodira C.D."/>
            <person name="Martin J."/>
            <person name="Oliver R.P."/>
            <person name="Robbertse B."/>
            <person name="Schackwitz W."/>
            <person name="Schwartz D.C."/>
            <person name="Spatafora J.W."/>
            <person name="Turgeon B.G."/>
            <person name="Yandava C."/>
            <person name="Young S."/>
            <person name="Zhou S."/>
            <person name="Zeng Q."/>
            <person name="Grigoriev I.V."/>
            <person name="Ma L.-J."/>
            <person name="Ciuffetti L.M."/>
        </authorList>
    </citation>
    <scope>NUCLEOTIDE SEQUENCE [LARGE SCALE GENOMIC DNA]</scope>
    <source>
        <strain evidence="4">Pt-1C-BFP</strain>
    </source>
</reference>
<feature type="region of interest" description="Disordered" evidence="1">
    <location>
        <begin position="1"/>
        <end position="36"/>
    </location>
</feature>
<feature type="compositionally biased region" description="Pro residues" evidence="1">
    <location>
        <begin position="17"/>
        <end position="32"/>
    </location>
</feature>
<gene>
    <name evidence="3" type="ORF">PTRG_00348</name>
</gene>
<dbReference type="InParanoid" id="B2VS09"/>
<name>B2VS09_PYRTR</name>
<dbReference type="HOGENOM" id="CLU_1856322_0_0_1"/>
<dbReference type="Gene3D" id="1.20.58.1280">
    <property type="entry name" value="DNA repair protein Rev1, C-terminal domain"/>
    <property type="match status" value="1"/>
</dbReference>
<evidence type="ECO:0000256" key="1">
    <source>
        <dbReference type="SAM" id="MobiDB-lite"/>
    </source>
</evidence>
<sequence length="138" mass="15466">MNAFQPTVTRETKAPEAPEPAPKIEIPRPPKPTFTTQKLSKEADLRGAMKQWVGSFTDEAPYGEDVTALVKYLHNVVLEERNLSKAVNVVKWIDYLIGDEADNKESFAQREWENALVLIKNGVLKAARARGLGRVSFD</sequence>
<protein>
    <recommendedName>
        <fullName evidence="2">DNA repair protein Rev1 C-terminal domain-containing protein</fullName>
    </recommendedName>
</protein>
<dbReference type="Pfam" id="PF16727">
    <property type="entry name" value="REV1_C"/>
    <property type="match status" value="1"/>
</dbReference>